<comment type="caution">
    <text evidence="2">The sequence shown here is derived from an EMBL/GenBank/DDBJ whole genome shotgun (WGS) entry which is preliminary data.</text>
</comment>
<protein>
    <submittedName>
        <fullName evidence="2">Uncharacterized protein</fullName>
    </submittedName>
</protein>
<evidence type="ECO:0000313" key="3">
    <source>
        <dbReference type="Proteomes" id="UP000652219"/>
    </source>
</evidence>
<sequence>MGSANGYGRASIPLKSFIPISYTRLSSYNGSESEDAQLIGAQASPSPSKKTFNHTSGSRQTEPTIVLEKRFFKGLVSHSWIIHFIAVLFTAGIVQFTFRRLYWFDEDNWESQWMAKLKISQDVAMNGLQFVAKIHEIIIVASVSAMTMHFCRRMLVGDGIPFGFLSGAYQVSSAEWLFSKVSFWATMPRPRKGERKGYVSSPRRVLLGLGAACLCIYCNMVGPSSAIAIIPELRWWDVWAPFEGKLVASYITANSSEIYPSEISELNIMPGCEEVESETSGNVLTFCPDRGFGELLEWAKSFAVGVPSSPMDVTQPLSGVRREVTSSTMGLEASAGDFSNENLLAVATTPHSSLTELGGMFWSYLDAYDIAGVRKIERPQVSPQEEVWSPLVQVQCKMFQYSHEWMTSHNSPHKDMDIPHFDSRAMRDFTARARKEDNFYEKGENGAGRWSLPQMHWNYTRNKDSLRATNFTWVDVASMFPTKSPSLGSVLELPMGFVKQDGEEVYQGSLVIPCLMDVRWAGVELSLDPAVDRLFRHNMSDLPKVLSGFWDSEIKVSEKSLLALSQRNVPISPSWANLLNKPAGNITTRSGRRIQNSTAVAVLVEQFISSGGNRIFEPPLFEELRNAGNISDVPDITGRTVATIVAHALVDGLSRIRYTANLGLALEAHGNGTVSWVGLTNIAGGIRQHEVLQNASLVDEYTPFHWKLRKYGYGYGLGRRTTMFGVTILLIHAGAVLLYAAYVLCFRLSPYGWSSSAWGSLDGMLLLAIKSRSSDAAKYAGTGIMSNDLFRARTRVRARGDDGVELIVGQDLEEEHKLVKGEKYL</sequence>
<name>A0A8H6MZE7_9PEZI</name>
<keyword evidence="3" id="KW-1185">Reference proteome</keyword>
<organism evidence="2 3">
    <name type="scientific">Colletotrichum sojae</name>
    <dbReference type="NCBI Taxonomy" id="2175907"/>
    <lineage>
        <taxon>Eukaryota</taxon>
        <taxon>Fungi</taxon>
        <taxon>Dikarya</taxon>
        <taxon>Ascomycota</taxon>
        <taxon>Pezizomycotina</taxon>
        <taxon>Sordariomycetes</taxon>
        <taxon>Hypocreomycetidae</taxon>
        <taxon>Glomerellales</taxon>
        <taxon>Glomerellaceae</taxon>
        <taxon>Colletotrichum</taxon>
        <taxon>Colletotrichum orchidearum species complex</taxon>
    </lineage>
</organism>
<gene>
    <name evidence="2" type="ORF">CSOJ01_03922</name>
</gene>
<reference evidence="2 3" key="1">
    <citation type="journal article" date="2020" name="Phytopathology">
        <title>Genome Sequence Resources of Colletotrichum truncatum, C. plurivorum, C. musicola, and C. sojae: Four Species Pathogenic to Soybean (Glycine max).</title>
        <authorList>
            <person name="Rogerio F."/>
            <person name="Boufleur T.R."/>
            <person name="Ciampi-Guillardi M."/>
            <person name="Sukno S.A."/>
            <person name="Thon M.R."/>
            <person name="Massola Junior N.S."/>
            <person name="Baroncelli R."/>
        </authorList>
    </citation>
    <scope>NUCLEOTIDE SEQUENCE [LARGE SCALE GENOMIC DNA]</scope>
    <source>
        <strain evidence="2 3">LFN0009</strain>
    </source>
</reference>
<feature type="transmembrane region" description="Helical" evidence="1">
    <location>
        <begin position="130"/>
        <end position="150"/>
    </location>
</feature>
<evidence type="ECO:0000313" key="2">
    <source>
        <dbReference type="EMBL" id="KAF6814699.1"/>
    </source>
</evidence>
<feature type="transmembrane region" description="Helical" evidence="1">
    <location>
        <begin position="80"/>
        <end position="98"/>
    </location>
</feature>
<keyword evidence="1" id="KW-1133">Transmembrane helix</keyword>
<dbReference type="EMBL" id="WIGN01000041">
    <property type="protein sequence ID" value="KAF6814699.1"/>
    <property type="molecule type" value="Genomic_DNA"/>
</dbReference>
<keyword evidence="1" id="KW-0812">Transmembrane</keyword>
<feature type="transmembrane region" description="Helical" evidence="1">
    <location>
        <begin position="205"/>
        <end position="230"/>
    </location>
</feature>
<evidence type="ECO:0000256" key="1">
    <source>
        <dbReference type="SAM" id="Phobius"/>
    </source>
</evidence>
<dbReference type="Proteomes" id="UP000652219">
    <property type="component" value="Unassembled WGS sequence"/>
</dbReference>
<dbReference type="AlphaFoldDB" id="A0A8H6MZE7"/>
<feature type="transmembrane region" description="Helical" evidence="1">
    <location>
        <begin position="723"/>
        <end position="744"/>
    </location>
</feature>
<proteinExistence type="predicted"/>
<keyword evidence="1" id="KW-0472">Membrane</keyword>
<accession>A0A8H6MZE7</accession>